<dbReference type="Proteomes" id="UP000236333">
    <property type="component" value="Unassembled WGS sequence"/>
</dbReference>
<reference evidence="2 3" key="1">
    <citation type="journal article" date="2017" name="Mol. Biol. Evol.">
        <title>The 4-celled Tetrabaena socialis nuclear genome reveals the essential components for genetic control of cell number at the origin of multicellularity in the volvocine lineage.</title>
        <authorList>
            <person name="Featherston J."/>
            <person name="Arakaki Y."/>
            <person name="Hanschen E.R."/>
            <person name="Ferris P.J."/>
            <person name="Michod R.E."/>
            <person name="Olson B.J.S.C."/>
            <person name="Nozaki H."/>
            <person name="Durand P.M."/>
        </authorList>
    </citation>
    <scope>NUCLEOTIDE SEQUENCE [LARGE SCALE GENOMIC DNA]</scope>
    <source>
        <strain evidence="2 3">NIES-571</strain>
    </source>
</reference>
<evidence type="ECO:0000313" key="3">
    <source>
        <dbReference type="Proteomes" id="UP000236333"/>
    </source>
</evidence>
<evidence type="ECO:0008006" key="4">
    <source>
        <dbReference type="Google" id="ProtNLM"/>
    </source>
</evidence>
<comment type="caution">
    <text evidence="2">The sequence shown here is derived from an EMBL/GenBank/DDBJ whole genome shotgun (WGS) entry which is preliminary data.</text>
</comment>
<dbReference type="AlphaFoldDB" id="A0A2J7ZS25"/>
<proteinExistence type="predicted"/>
<gene>
    <name evidence="2" type="ORF">TSOC_010895</name>
</gene>
<name>A0A2J7ZS25_9CHLO</name>
<evidence type="ECO:0000256" key="1">
    <source>
        <dbReference type="SAM" id="MobiDB-lite"/>
    </source>
</evidence>
<dbReference type="EMBL" id="PGGS01000552">
    <property type="protein sequence ID" value="PNH03074.1"/>
    <property type="molecule type" value="Genomic_DNA"/>
</dbReference>
<feature type="compositionally biased region" description="Basic and acidic residues" evidence="1">
    <location>
        <begin position="236"/>
        <end position="248"/>
    </location>
</feature>
<organism evidence="2 3">
    <name type="scientific">Tetrabaena socialis</name>
    <dbReference type="NCBI Taxonomy" id="47790"/>
    <lineage>
        <taxon>Eukaryota</taxon>
        <taxon>Viridiplantae</taxon>
        <taxon>Chlorophyta</taxon>
        <taxon>core chlorophytes</taxon>
        <taxon>Chlorophyceae</taxon>
        <taxon>CS clade</taxon>
        <taxon>Chlamydomonadales</taxon>
        <taxon>Tetrabaenaceae</taxon>
        <taxon>Tetrabaena</taxon>
    </lineage>
</organism>
<keyword evidence="3" id="KW-1185">Reference proteome</keyword>
<evidence type="ECO:0000313" key="2">
    <source>
        <dbReference type="EMBL" id="PNH03074.1"/>
    </source>
</evidence>
<sequence>MRHIHPRSPYGTFTHEVWALISTHLAGTLDPPGGLRGPDAVARDIVRAGLACRDMWHASREGLEKLAAVVPILPSDQPWGPPQPLLLPSSDWPAWDALLRQPATHELVDLQQAATDLKLHLTGTKPELVLRLLGHFELHAPCPMPVRLWVALKQERACGAFALSEGVRAQLSDLRKAGNAASARHLDNRFVSLAAARRELCAAFESTAGLLMAHQACLELLTAQQRAWKRIKRRLKQEGKRTQEERQRRGISRSKLV</sequence>
<accession>A0A2J7ZS25</accession>
<feature type="region of interest" description="Disordered" evidence="1">
    <location>
        <begin position="236"/>
        <end position="257"/>
    </location>
</feature>
<dbReference type="OrthoDB" id="543185at2759"/>
<protein>
    <recommendedName>
        <fullName evidence="4">SAP domain-containing protein</fullName>
    </recommendedName>
</protein>